<dbReference type="Proteomes" id="UP000291084">
    <property type="component" value="Chromosome 7"/>
</dbReference>
<feature type="region of interest" description="Disordered" evidence="1">
    <location>
        <begin position="65"/>
        <end position="88"/>
    </location>
</feature>
<accession>A0A0S3SK05</accession>
<protein>
    <submittedName>
        <fullName evidence="2">Uncharacterized protein</fullName>
    </submittedName>
</protein>
<gene>
    <name evidence="2" type="primary">Vigan.07G210700</name>
    <name evidence="2" type="ORF">VIGAN_07210700</name>
</gene>
<feature type="compositionally biased region" description="Basic residues" evidence="1">
    <location>
        <begin position="68"/>
        <end position="78"/>
    </location>
</feature>
<evidence type="ECO:0000313" key="2">
    <source>
        <dbReference type="EMBL" id="BAT93183.1"/>
    </source>
</evidence>
<organism evidence="2 3">
    <name type="scientific">Vigna angularis var. angularis</name>
    <dbReference type="NCBI Taxonomy" id="157739"/>
    <lineage>
        <taxon>Eukaryota</taxon>
        <taxon>Viridiplantae</taxon>
        <taxon>Streptophyta</taxon>
        <taxon>Embryophyta</taxon>
        <taxon>Tracheophyta</taxon>
        <taxon>Spermatophyta</taxon>
        <taxon>Magnoliopsida</taxon>
        <taxon>eudicotyledons</taxon>
        <taxon>Gunneridae</taxon>
        <taxon>Pentapetalae</taxon>
        <taxon>rosids</taxon>
        <taxon>fabids</taxon>
        <taxon>Fabales</taxon>
        <taxon>Fabaceae</taxon>
        <taxon>Papilionoideae</taxon>
        <taxon>50 kb inversion clade</taxon>
        <taxon>NPAAA clade</taxon>
        <taxon>indigoferoid/millettioid clade</taxon>
        <taxon>Phaseoleae</taxon>
        <taxon>Vigna</taxon>
    </lineage>
</organism>
<proteinExistence type="predicted"/>
<dbReference type="AlphaFoldDB" id="A0A0S3SK05"/>
<dbReference type="EMBL" id="AP015040">
    <property type="protein sequence ID" value="BAT93183.1"/>
    <property type="molecule type" value="Genomic_DNA"/>
</dbReference>
<evidence type="ECO:0000313" key="3">
    <source>
        <dbReference type="Proteomes" id="UP000291084"/>
    </source>
</evidence>
<name>A0A0S3SK05_PHAAN</name>
<reference evidence="2 3" key="1">
    <citation type="journal article" date="2015" name="Sci. Rep.">
        <title>The power of single molecule real-time sequencing technology in the de novo assembly of a eukaryotic genome.</title>
        <authorList>
            <person name="Sakai H."/>
            <person name="Naito K."/>
            <person name="Ogiso-Tanaka E."/>
            <person name="Takahashi Y."/>
            <person name="Iseki K."/>
            <person name="Muto C."/>
            <person name="Satou K."/>
            <person name="Teruya K."/>
            <person name="Shiroma A."/>
            <person name="Shimoji M."/>
            <person name="Hirano T."/>
            <person name="Itoh T."/>
            <person name="Kaga A."/>
            <person name="Tomooka N."/>
        </authorList>
    </citation>
    <scope>NUCLEOTIDE SEQUENCE [LARGE SCALE GENOMIC DNA]</scope>
    <source>
        <strain evidence="3">cv. Shumari</strain>
    </source>
</reference>
<sequence>MKVDETFLVQFILNSLPSEYGPFQMNYNTIKDKWNVHELHSMLVQEETRLKNLRSHSVHYLKNQGAGKKFKKHVKGKGPLKIDESSTKIQKKNDKCHFCKKSGHFQ</sequence>
<evidence type="ECO:0000256" key="1">
    <source>
        <dbReference type="SAM" id="MobiDB-lite"/>
    </source>
</evidence>
<keyword evidence="3" id="KW-1185">Reference proteome</keyword>